<dbReference type="PANTHER" id="PTHR45947">
    <property type="entry name" value="SULFOQUINOVOSYL TRANSFERASE SQD2"/>
    <property type="match status" value="1"/>
</dbReference>
<reference evidence="3 4" key="1">
    <citation type="journal article" date="2016" name="Nat. Commun.">
        <title>Thousands of microbial genomes shed light on interconnected biogeochemical processes in an aquifer system.</title>
        <authorList>
            <person name="Anantharaman K."/>
            <person name="Brown C.T."/>
            <person name="Hug L.A."/>
            <person name="Sharon I."/>
            <person name="Castelle C.J."/>
            <person name="Probst A.J."/>
            <person name="Thomas B.C."/>
            <person name="Singh A."/>
            <person name="Wilkins M.J."/>
            <person name="Karaoz U."/>
            <person name="Brodie E.L."/>
            <person name="Williams K.H."/>
            <person name="Hubbard S.S."/>
            <person name="Banfield J.F."/>
        </authorList>
    </citation>
    <scope>NUCLEOTIDE SEQUENCE [LARGE SCALE GENOMIC DNA]</scope>
</reference>
<dbReference type="AlphaFoldDB" id="A0A1F6MDC2"/>
<dbReference type="Pfam" id="PF13439">
    <property type="entry name" value="Glyco_transf_4"/>
    <property type="match status" value="1"/>
</dbReference>
<dbReference type="Pfam" id="PF00534">
    <property type="entry name" value="Glycos_transf_1"/>
    <property type="match status" value="1"/>
</dbReference>
<dbReference type="PANTHER" id="PTHR45947:SF14">
    <property type="entry name" value="SLL1723 PROTEIN"/>
    <property type="match status" value="1"/>
</dbReference>
<dbReference type="InterPro" id="IPR001296">
    <property type="entry name" value="Glyco_trans_1"/>
</dbReference>
<feature type="domain" description="Glycosyltransferase subfamily 4-like N-terminal" evidence="2">
    <location>
        <begin position="15"/>
        <end position="175"/>
    </location>
</feature>
<evidence type="ECO:0000259" key="1">
    <source>
        <dbReference type="Pfam" id="PF00534"/>
    </source>
</evidence>
<dbReference type="GO" id="GO:0016757">
    <property type="term" value="F:glycosyltransferase activity"/>
    <property type="evidence" value="ECO:0007669"/>
    <property type="project" value="InterPro"/>
</dbReference>
<dbReference type="STRING" id="1798683.A3C90_00030"/>
<dbReference type="Gene3D" id="3.40.50.2000">
    <property type="entry name" value="Glycogen Phosphorylase B"/>
    <property type="match status" value="2"/>
</dbReference>
<evidence type="ECO:0000259" key="2">
    <source>
        <dbReference type="Pfam" id="PF13439"/>
    </source>
</evidence>
<comment type="caution">
    <text evidence="3">The sequence shown here is derived from an EMBL/GenBank/DDBJ whole genome shotgun (WGS) entry which is preliminary data.</text>
</comment>
<dbReference type="Proteomes" id="UP000177457">
    <property type="component" value="Unassembled WGS sequence"/>
</dbReference>
<feature type="domain" description="Glycosyl transferase family 1" evidence="1">
    <location>
        <begin position="189"/>
        <end position="349"/>
    </location>
</feature>
<dbReference type="CDD" id="cd03801">
    <property type="entry name" value="GT4_PimA-like"/>
    <property type="match status" value="1"/>
</dbReference>
<dbReference type="SUPFAM" id="SSF53756">
    <property type="entry name" value="UDP-Glycosyltransferase/glycogen phosphorylase"/>
    <property type="match status" value="1"/>
</dbReference>
<gene>
    <name evidence="3" type="ORF">A3C90_00030</name>
</gene>
<dbReference type="InterPro" id="IPR050194">
    <property type="entry name" value="Glycosyltransferase_grp1"/>
</dbReference>
<protein>
    <recommendedName>
        <fullName evidence="5">Glycosyl transferase family 1 domain-containing protein</fullName>
    </recommendedName>
</protein>
<name>A0A1F6MDC2_9BACT</name>
<sequence>MKRVLIFSTAYLPLIGGAEIAVKEITDRLPDFEFVLMTARLKKELPSVEKLGNVSVHRIGNGSSFDKFRLIFSGPKRALTLGKFDAVWAIMASYGGFAALRYKKSNPHIPFLLTLQEGDSKWDIYKHVWFVWPWFRQIFTKADRIQAISNYLAEWAKKMGARCPVAVVSNGVDLKKFQISNFKFQIEERAQIRRELQLPEQARIVVTVSRLVKKNGVGDLIRAMNFLPKDARLIIVGDGELKHSLKSISDDRVHFVGSVDYDDLPAYLAASDVFCRPSLSEGLGNAFLEAMAAGLPVVGTKVGGIPDFLKDGETGLYCKVGDPKDIAEKIQKIFDDAQLRERLIAKGQKLAADQYNWEALARRMKDIFDVLV</sequence>
<organism evidence="3 4">
    <name type="scientific">Candidatus Magasanikbacteria bacterium RIFCSPHIGHO2_02_FULL_51_14</name>
    <dbReference type="NCBI Taxonomy" id="1798683"/>
    <lineage>
        <taxon>Bacteria</taxon>
        <taxon>Candidatus Magasanikiibacteriota</taxon>
    </lineage>
</organism>
<accession>A0A1F6MDC2</accession>
<evidence type="ECO:0000313" key="4">
    <source>
        <dbReference type="Proteomes" id="UP000177457"/>
    </source>
</evidence>
<dbReference type="InterPro" id="IPR028098">
    <property type="entry name" value="Glyco_trans_4-like_N"/>
</dbReference>
<dbReference type="EMBL" id="MFQE01000077">
    <property type="protein sequence ID" value="OGH69493.1"/>
    <property type="molecule type" value="Genomic_DNA"/>
</dbReference>
<proteinExistence type="predicted"/>
<evidence type="ECO:0000313" key="3">
    <source>
        <dbReference type="EMBL" id="OGH69493.1"/>
    </source>
</evidence>
<evidence type="ECO:0008006" key="5">
    <source>
        <dbReference type="Google" id="ProtNLM"/>
    </source>
</evidence>